<dbReference type="GO" id="GO:0017111">
    <property type="term" value="F:ribonucleoside triphosphate phosphatase activity"/>
    <property type="evidence" value="ECO:0007669"/>
    <property type="project" value="TreeGrafter"/>
</dbReference>
<dbReference type="GO" id="GO:0045134">
    <property type="term" value="F:UDP phosphatase activity"/>
    <property type="evidence" value="ECO:0007669"/>
    <property type="project" value="TreeGrafter"/>
</dbReference>
<accession>A0A9X0D9X7</accession>
<evidence type="ECO:0000256" key="4">
    <source>
        <dbReference type="PIRSR" id="PIRSR600407-2"/>
    </source>
</evidence>
<dbReference type="AlphaFoldDB" id="A0A9X0D9X7"/>
<keyword evidence="7" id="KW-1185">Reference proteome</keyword>
<dbReference type="InterPro" id="IPR000407">
    <property type="entry name" value="GDA1_CD39_NTPase"/>
</dbReference>
<name>A0A9X0D9X7_9CNID</name>
<organism evidence="6 7">
    <name type="scientific">Desmophyllum pertusum</name>
    <dbReference type="NCBI Taxonomy" id="174260"/>
    <lineage>
        <taxon>Eukaryota</taxon>
        <taxon>Metazoa</taxon>
        <taxon>Cnidaria</taxon>
        <taxon>Anthozoa</taxon>
        <taxon>Hexacorallia</taxon>
        <taxon>Scleractinia</taxon>
        <taxon>Caryophylliina</taxon>
        <taxon>Caryophylliidae</taxon>
        <taxon>Desmophyllum</taxon>
    </lineage>
</organism>
<keyword evidence="2 5" id="KW-0378">Hydrolase</keyword>
<dbReference type="Pfam" id="PF01150">
    <property type="entry name" value="GDA1_CD39"/>
    <property type="match status" value="1"/>
</dbReference>
<evidence type="ECO:0000313" key="6">
    <source>
        <dbReference type="EMBL" id="KAJ7390359.1"/>
    </source>
</evidence>
<keyword evidence="4" id="KW-0067">ATP-binding</keyword>
<dbReference type="OrthoDB" id="6372431at2759"/>
<dbReference type="Gene3D" id="3.30.420.150">
    <property type="entry name" value="Exopolyphosphatase. Domain 2"/>
    <property type="match status" value="1"/>
</dbReference>
<keyword evidence="4" id="KW-0547">Nucleotide-binding</keyword>
<proteinExistence type="inferred from homology"/>
<dbReference type="FunFam" id="3.30.420.40:FF:000057">
    <property type="entry name" value="Ectonucleoside triphosphate diphosphohydrolase 4"/>
    <property type="match status" value="1"/>
</dbReference>
<protein>
    <submittedName>
        <fullName evidence="6">Ectonucleoside triphosphate diphosphohydrolase 7</fullName>
        <ecNumber evidence="6">3.6.1.6</ecNumber>
    </submittedName>
</protein>
<dbReference type="Proteomes" id="UP001163046">
    <property type="component" value="Unassembled WGS sequence"/>
</dbReference>
<dbReference type="GO" id="GO:0046036">
    <property type="term" value="P:CTP metabolic process"/>
    <property type="evidence" value="ECO:0007669"/>
    <property type="project" value="TreeGrafter"/>
</dbReference>
<sequence>MVNFSWYRSRTKRFTSTDFYEHGADSHYRYGIVIDCGSSGSRVFIYYWPPHNGNPDELLKIKQMKDFRGNPVIMKIKPGVSSRVNQPSEASSYIDPLLSFAAQQIPEHKHKETPLYILATAGMRMLPVADQEAILDDLRVDIPLKFNFHFTSSHVEVITGKQEGIYSWIGVNFELGRFDHSHDAQDSPGLNNSVSDVHRKSTVGSLDMGGGSAQIAFEVGKSVWVPSELSAQVNLGCDSHQTIHNYHLYVATFLGFGGNAARDRYTERVIARNGTLHIDDLSGSYLDPCLPNECTEQGTHKGKHYNFLGTGEYLKCQNLILPLLNLTKPCPRSPVHLTQSTSLVLITRTLNFMDSQSTGTPCMMS</sequence>
<dbReference type="PANTHER" id="PTHR11782:SF121">
    <property type="entry name" value="NUCLEOSIDE-DIPHOSPHATASE MIG-23"/>
    <property type="match status" value="1"/>
</dbReference>
<gene>
    <name evidence="6" type="primary">ENTPD7_1</name>
    <name evidence="6" type="ORF">OS493_025610</name>
</gene>
<dbReference type="GO" id="GO:0005524">
    <property type="term" value="F:ATP binding"/>
    <property type="evidence" value="ECO:0007669"/>
    <property type="project" value="UniProtKB-KW"/>
</dbReference>
<evidence type="ECO:0000256" key="1">
    <source>
        <dbReference type="ARBA" id="ARBA00009283"/>
    </source>
</evidence>
<evidence type="ECO:0000256" key="5">
    <source>
        <dbReference type="RuleBase" id="RU003833"/>
    </source>
</evidence>
<dbReference type="PANTHER" id="PTHR11782">
    <property type="entry name" value="ADENOSINE/GUANOSINE DIPHOSPHATASE"/>
    <property type="match status" value="1"/>
</dbReference>
<evidence type="ECO:0000313" key="7">
    <source>
        <dbReference type="Proteomes" id="UP001163046"/>
    </source>
</evidence>
<dbReference type="PROSITE" id="PS01238">
    <property type="entry name" value="GDA1_CD39_NTPASE"/>
    <property type="match status" value="1"/>
</dbReference>
<dbReference type="EC" id="3.6.1.6" evidence="6"/>
<feature type="binding site" evidence="4">
    <location>
        <begin position="210"/>
        <end position="214"/>
    </location>
    <ligand>
        <name>ATP</name>
        <dbReference type="ChEBI" id="CHEBI:30616"/>
    </ligand>
</feature>
<feature type="active site" description="Proton acceptor" evidence="3">
    <location>
        <position position="163"/>
    </location>
</feature>
<dbReference type="EMBL" id="MU825417">
    <property type="protein sequence ID" value="KAJ7390359.1"/>
    <property type="molecule type" value="Genomic_DNA"/>
</dbReference>
<dbReference type="GO" id="GO:0004382">
    <property type="term" value="F:GDP phosphatase activity"/>
    <property type="evidence" value="ECO:0007669"/>
    <property type="project" value="TreeGrafter"/>
</dbReference>
<reference evidence="6" key="1">
    <citation type="submission" date="2023-01" db="EMBL/GenBank/DDBJ databases">
        <title>Genome assembly of the deep-sea coral Lophelia pertusa.</title>
        <authorList>
            <person name="Herrera S."/>
            <person name="Cordes E."/>
        </authorList>
    </citation>
    <scope>NUCLEOTIDE SEQUENCE</scope>
    <source>
        <strain evidence="6">USNM1676648</strain>
        <tissue evidence="6">Polyp</tissue>
    </source>
</reference>
<comment type="similarity">
    <text evidence="1 5">Belongs to the GDA1/CD39 NTPase family.</text>
</comment>
<dbReference type="Gene3D" id="3.30.420.40">
    <property type="match status" value="1"/>
</dbReference>
<comment type="caution">
    <text evidence="6">The sequence shown here is derived from an EMBL/GenBank/DDBJ whole genome shotgun (WGS) entry which is preliminary data.</text>
</comment>
<evidence type="ECO:0000256" key="3">
    <source>
        <dbReference type="PIRSR" id="PIRSR600407-1"/>
    </source>
</evidence>
<dbReference type="GO" id="GO:0016020">
    <property type="term" value="C:membrane"/>
    <property type="evidence" value="ECO:0007669"/>
    <property type="project" value="TreeGrafter"/>
</dbReference>
<dbReference type="GO" id="GO:0005794">
    <property type="term" value="C:Golgi apparatus"/>
    <property type="evidence" value="ECO:0007669"/>
    <property type="project" value="TreeGrafter"/>
</dbReference>
<evidence type="ECO:0000256" key="2">
    <source>
        <dbReference type="ARBA" id="ARBA00022801"/>
    </source>
</evidence>
<dbReference type="GO" id="GO:0006256">
    <property type="term" value="P:UDP catabolic process"/>
    <property type="evidence" value="ECO:0007669"/>
    <property type="project" value="TreeGrafter"/>
</dbReference>